<reference evidence="1" key="1">
    <citation type="submission" date="2023-03" db="EMBL/GenBank/DDBJ databases">
        <title>Selenobaculum gbiensis gen. nov. sp. nov., a new bacterium isolated from the gut microbiota of IBD patient.</title>
        <authorList>
            <person name="Yeo S."/>
            <person name="Park H."/>
            <person name="Huh C.S."/>
        </authorList>
    </citation>
    <scope>NUCLEOTIDE SEQUENCE</scope>
    <source>
        <strain evidence="1">ICN-92133</strain>
    </source>
</reference>
<protein>
    <submittedName>
        <fullName evidence="1">Uncharacterized protein</fullName>
    </submittedName>
</protein>
<dbReference type="AlphaFoldDB" id="A0A9Y2AGQ2"/>
<sequence length="147" mass="16655">MDFGDILVLLIILYGIFGGRKKKQRDVKPTEVDEPRFEIPTIKGNPNAEKVEKLEVSIEEPMIKAEEAIANTASNRYREYLLAKTKSIEAKQVSIETPTSDKVVRKTADIHSDVLLNAVAYSQILQPPKAYQYMATKSCRGEWQNNK</sequence>
<dbReference type="EMBL" id="CP120678">
    <property type="protein sequence ID" value="WIW69764.1"/>
    <property type="molecule type" value="Genomic_DNA"/>
</dbReference>
<dbReference type="Proteomes" id="UP001243623">
    <property type="component" value="Chromosome"/>
</dbReference>
<accession>A0A9Y2AGQ2</accession>
<keyword evidence="2" id="KW-1185">Reference proteome</keyword>
<dbReference type="RefSeq" id="WP_147669915.1">
    <property type="nucleotide sequence ID" value="NZ_CP120678.1"/>
</dbReference>
<proteinExistence type="predicted"/>
<name>A0A9Y2AGQ2_9FIRM</name>
<evidence type="ECO:0000313" key="2">
    <source>
        <dbReference type="Proteomes" id="UP001243623"/>
    </source>
</evidence>
<gene>
    <name evidence="1" type="ORF">P3F81_07510</name>
</gene>
<evidence type="ECO:0000313" key="1">
    <source>
        <dbReference type="EMBL" id="WIW69764.1"/>
    </source>
</evidence>
<dbReference type="KEGG" id="sgbi:P3F81_07510"/>
<organism evidence="1 2">
    <name type="scientific">Selenobaculum gibii</name>
    <dbReference type="NCBI Taxonomy" id="3054208"/>
    <lineage>
        <taxon>Bacteria</taxon>
        <taxon>Bacillati</taxon>
        <taxon>Bacillota</taxon>
        <taxon>Negativicutes</taxon>
        <taxon>Selenomonadales</taxon>
        <taxon>Selenomonadaceae</taxon>
        <taxon>Selenobaculum</taxon>
    </lineage>
</organism>